<evidence type="ECO:0000259" key="9">
    <source>
        <dbReference type="PROSITE" id="PS50112"/>
    </source>
</evidence>
<dbReference type="InterPro" id="IPR013767">
    <property type="entry name" value="PAS_fold"/>
</dbReference>
<dbReference type="Gene3D" id="3.30.450.40">
    <property type="match status" value="1"/>
</dbReference>
<dbReference type="CDD" id="cd16917">
    <property type="entry name" value="HATPase_UhpB-NarQ-NarX-like"/>
    <property type="match status" value="1"/>
</dbReference>
<dbReference type="RefSeq" id="WP_270022976.1">
    <property type="nucleotide sequence ID" value="NZ_JAPDDP010000001.1"/>
</dbReference>
<dbReference type="Pfam" id="PF01590">
    <property type="entry name" value="GAF"/>
    <property type="match status" value="1"/>
</dbReference>
<dbReference type="Pfam" id="PF00989">
    <property type="entry name" value="PAS"/>
    <property type="match status" value="1"/>
</dbReference>
<dbReference type="SMART" id="SM00387">
    <property type="entry name" value="HATPase_c"/>
    <property type="match status" value="1"/>
</dbReference>
<evidence type="ECO:0000313" key="11">
    <source>
        <dbReference type="Proteomes" id="UP001147653"/>
    </source>
</evidence>
<dbReference type="PANTHER" id="PTHR24421">
    <property type="entry name" value="NITRATE/NITRITE SENSOR PROTEIN NARX-RELATED"/>
    <property type="match status" value="1"/>
</dbReference>
<dbReference type="Pfam" id="PF02518">
    <property type="entry name" value="HATPase_c"/>
    <property type="match status" value="1"/>
</dbReference>
<keyword evidence="5" id="KW-0547">Nucleotide-binding</keyword>
<dbReference type="SUPFAM" id="SSF55785">
    <property type="entry name" value="PYP-like sensor domain (PAS domain)"/>
    <property type="match status" value="1"/>
</dbReference>
<keyword evidence="11" id="KW-1185">Reference proteome</keyword>
<dbReference type="InterPro" id="IPR036890">
    <property type="entry name" value="HATPase_C_sf"/>
</dbReference>
<dbReference type="AlphaFoldDB" id="A0A9X3N6M7"/>
<dbReference type="Gene3D" id="1.20.5.1930">
    <property type="match status" value="1"/>
</dbReference>
<gene>
    <name evidence="10" type="ORF">OJ997_00315</name>
</gene>
<comment type="catalytic activity">
    <reaction evidence="1">
        <text>ATP + protein L-histidine = ADP + protein N-phospho-L-histidine.</text>
        <dbReference type="EC" id="2.7.13.3"/>
    </reaction>
</comment>
<feature type="domain" description="PAS" evidence="9">
    <location>
        <begin position="13"/>
        <end position="84"/>
    </location>
</feature>
<dbReference type="GO" id="GO:0000155">
    <property type="term" value="F:phosphorelay sensor kinase activity"/>
    <property type="evidence" value="ECO:0007669"/>
    <property type="project" value="InterPro"/>
</dbReference>
<organism evidence="10 11">
    <name type="scientific">Solirubrobacter phytolaccae</name>
    <dbReference type="NCBI Taxonomy" id="1404360"/>
    <lineage>
        <taxon>Bacteria</taxon>
        <taxon>Bacillati</taxon>
        <taxon>Actinomycetota</taxon>
        <taxon>Thermoleophilia</taxon>
        <taxon>Solirubrobacterales</taxon>
        <taxon>Solirubrobacteraceae</taxon>
        <taxon>Solirubrobacter</taxon>
    </lineage>
</organism>
<evidence type="ECO:0000256" key="4">
    <source>
        <dbReference type="ARBA" id="ARBA00022679"/>
    </source>
</evidence>
<dbReference type="SUPFAM" id="SSF55874">
    <property type="entry name" value="ATPase domain of HSP90 chaperone/DNA topoisomerase II/histidine kinase"/>
    <property type="match status" value="1"/>
</dbReference>
<sequence>MDDTPQPEELELGDSFARILTETTQSLVCVLDREGRILLFNEACERATGFTRAEVLGQLAQDFVIPSEEREAFGEFLDFVWKTGTSSPQVGHWQTKDGGRRLIAWSNQPMDGTGLITTGIDLTDRESNRDGALEGDPEAKLIEVSRVANEHKALRRVATLVASEASPDRIFTSVSAEVARVLQVNASVVLRYVGDGTAEIVGRYNRDSADVFPLGEVLPADDDSALAQVVRTLTPARIDDWGGETAETRFRTGYRSTAAAPILVSGALWGAVGIASEQPLPTESETRLGEFAELVSLAVASAQARTDLIASRARLVKAGDDQRRRLERNLHDGAQARLVAVALQLRVARASLQRRPEAVPDLLEEAARELDAGLAELREIARGLHPALLVDHGLSRALEVLAERLPVPVTLAVIDERLPELLEATVYYIAAEALTNTARHAGADGASVTVARDGGVLRCTIADDGRGGADPEGGTGLLGLRDRAEAVGGTLSFASPPGKGTTIVASLPLDVT</sequence>
<dbReference type="InterPro" id="IPR003594">
    <property type="entry name" value="HATPase_dom"/>
</dbReference>
<protein>
    <recommendedName>
        <fullName evidence="2">histidine kinase</fullName>
        <ecNumber evidence="2">2.7.13.3</ecNumber>
    </recommendedName>
</protein>
<dbReference type="GO" id="GO:0016020">
    <property type="term" value="C:membrane"/>
    <property type="evidence" value="ECO:0007669"/>
    <property type="project" value="InterPro"/>
</dbReference>
<dbReference type="InterPro" id="IPR035965">
    <property type="entry name" value="PAS-like_dom_sf"/>
</dbReference>
<keyword evidence="4" id="KW-0808">Transferase</keyword>
<keyword evidence="3" id="KW-0597">Phosphoprotein</keyword>
<dbReference type="SMART" id="SM00091">
    <property type="entry name" value="PAS"/>
    <property type="match status" value="1"/>
</dbReference>
<evidence type="ECO:0000256" key="3">
    <source>
        <dbReference type="ARBA" id="ARBA00022553"/>
    </source>
</evidence>
<evidence type="ECO:0000313" key="10">
    <source>
        <dbReference type="EMBL" id="MDA0178721.1"/>
    </source>
</evidence>
<dbReference type="InterPro" id="IPR011712">
    <property type="entry name" value="Sig_transdc_His_kin_sub3_dim/P"/>
</dbReference>
<evidence type="ECO:0000256" key="2">
    <source>
        <dbReference type="ARBA" id="ARBA00012438"/>
    </source>
</evidence>
<dbReference type="CDD" id="cd00130">
    <property type="entry name" value="PAS"/>
    <property type="match status" value="1"/>
</dbReference>
<dbReference type="Gene3D" id="3.30.565.10">
    <property type="entry name" value="Histidine kinase-like ATPase, C-terminal domain"/>
    <property type="match status" value="1"/>
</dbReference>
<keyword evidence="7" id="KW-0067">ATP-binding</keyword>
<dbReference type="Pfam" id="PF07730">
    <property type="entry name" value="HisKA_3"/>
    <property type="match status" value="1"/>
</dbReference>
<name>A0A9X3N6M7_9ACTN</name>
<dbReference type="InterPro" id="IPR000014">
    <property type="entry name" value="PAS"/>
</dbReference>
<dbReference type="EC" id="2.7.13.3" evidence="2"/>
<dbReference type="EMBL" id="JAPDDP010000001">
    <property type="protein sequence ID" value="MDA0178721.1"/>
    <property type="molecule type" value="Genomic_DNA"/>
</dbReference>
<keyword evidence="6" id="KW-0418">Kinase</keyword>
<dbReference type="GO" id="GO:0046983">
    <property type="term" value="F:protein dimerization activity"/>
    <property type="evidence" value="ECO:0007669"/>
    <property type="project" value="InterPro"/>
</dbReference>
<dbReference type="InterPro" id="IPR003018">
    <property type="entry name" value="GAF"/>
</dbReference>
<dbReference type="Proteomes" id="UP001147653">
    <property type="component" value="Unassembled WGS sequence"/>
</dbReference>
<dbReference type="InterPro" id="IPR029016">
    <property type="entry name" value="GAF-like_dom_sf"/>
</dbReference>
<dbReference type="NCBIfam" id="TIGR00229">
    <property type="entry name" value="sensory_box"/>
    <property type="match status" value="1"/>
</dbReference>
<evidence type="ECO:0000256" key="7">
    <source>
        <dbReference type="ARBA" id="ARBA00022840"/>
    </source>
</evidence>
<dbReference type="InterPro" id="IPR050482">
    <property type="entry name" value="Sensor_HK_TwoCompSys"/>
</dbReference>
<dbReference type="SUPFAM" id="SSF55781">
    <property type="entry name" value="GAF domain-like"/>
    <property type="match status" value="1"/>
</dbReference>
<evidence type="ECO:0000256" key="8">
    <source>
        <dbReference type="ARBA" id="ARBA00023012"/>
    </source>
</evidence>
<comment type="caution">
    <text evidence="10">The sequence shown here is derived from an EMBL/GenBank/DDBJ whole genome shotgun (WGS) entry which is preliminary data.</text>
</comment>
<accession>A0A9X3N6M7</accession>
<dbReference type="GO" id="GO:0005524">
    <property type="term" value="F:ATP binding"/>
    <property type="evidence" value="ECO:0007669"/>
    <property type="project" value="UniProtKB-KW"/>
</dbReference>
<proteinExistence type="predicted"/>
<keyword evidence="8" id="KW-0902">Two-component regulatory system</keyword>
<evidence type="ECO:0000256" key="6">
    <source>
        <dbReference type="ARBA" id="ARBA00022777"/>
    </source>
</evidence>
<reference evidence="10" key="1">
    <citation type="submission" date="2022-10" db="EMBL/GenBank/DDBJ databases">
        <title>The WGS of Solirubrobacter phytolaccae KCTC 29190.</title>
        <authorList>
            <person name="Jiang Z."/>
        </authorList>
    </citation>
    <scope>NUCLEOTIDE SEQUENCE</scope>
    <source>
        <strain evidence="10">KCTC 29190</strain>
    </source>
</reference>
<evidence type="ECO:0000256" key="5">
    <source>
        <dbReference type="ARBA" id="ARBA00022741"/>
    </source>
</evidence>
<dbReference type="PANTHER" id="PTHR24421:SF10">
    <property type="entry name" value="NITRATE_NITRITE SENSOR PROTEIN NARQ"/>
    <property type="match status" value="1"/>
</dbReference>
<dbReference type="Gene3D" id="3.30.450.20">
    <property type="entry name" value="PAS domain"/>
    <property type="match status" value="1"/>
</dbReference>
<evidence type="ECO:0000256" key="1">
    <source>
        <dbReference type="ARBA" id="ARBA00000085"/>
    </source>
</evidence>
<dbReference type="GO" id="GO:0006355">
    <property type="term" value="P:regulation of DNA-templated transcription"/>
    <property type="evidence" value="ECO:0007669"/>
    <property type="project" value="InterPro"/>
</dbReference>
<dbReference type="PROSITE" id="PS50112">
    <property type="entry name" value="PAS"/>
    <property type="match status" value="1"/>
</dbReference>